<comment type="caution">
    <text evidence="2">The sequence shown here is derived from an EMBL/GenBank/DDBJ whole genome shotgun (WGS) entry which is preliminary data.</text>
</comment>
<dbReference type="AlphaFoldDB" id="A0A941IY53"/>
<name>A0A941IY53_9BACT</name>
<organism evidence="2 3">
    <name type="scientific">Carboxylicivirga sediminis</name>
    <dbReference type="NCBI Taxonomy" id="2006564"/>
    <lineage>
        <taxon>Bacteria</taxon>
        <taxon>Pseudomonadati</taxon>
        <taxon>Bacteroidota</taxon>
        <taxon>Bacteroidia</taxon>
        <taxon>Marinilabiliales</taxon>
        <taxon>Marinilabiliaceae</taxon>
        <taxon>Carboxylicivirga</taxon>
    </lineage>
</organism>
<evidence type="ECO:0000256" key="1">
    <source>
        <dbReference type="SAM" id="Coils"/>
    </source>
</evidence>
<gene>
    <name evidence="2" type="ORF">KDU71_07765</name>
</gene>
<sequence length="63" mass="7543">MSYFFNKLKAKNQKIKELERIILMKERLNKELQNRCSVLEDELIFASQDMQKNMEVLKTFASS</sequence>
<dbReference type="Proteomes" id="UP000679220">
    <property type="component" value="Unassembled WGS sequence"/>
</dbReference>
<keyword evidence="1" id="KW-0175">Coiled coil</keyword>
<dbReference type="EMBL" id="JAGTAR010000009">
    <property type="protein sequence ID" value="MBR8535452.1"/>
    <property type="molecule type" value="Genomic_DNA"/>
</dbReference>
<reference evidence="2" key="1">
    <citation type="journal article" date="2018" name="Int. J. Syst. Evol. Microbiol.">
        <title>Carboxylicivirga sediminis sp. nov., isolated from coastal sediment.</title>
        <authorList>
            <person name="Wang F.Q."/>
            <person name="Ren L.H."/>
            <person name="Zou R.J."/>
            <person name="Sun Y.Z."/>
            <person name="Liu X.J."/>
            <person name="Jiang F."/>
            <person name="Liu L.J."/>
        </authorList>
    </citation>
    <scope>NUCLEOTIDE SEQUENCE</scope>
    <source>
        <strain evidence="2">JR1</strain>
    </source>
</reference>
<evidence type="ECO:0000313" key="2">
    <source>
        <dbReference type="EMBL" id="MBR8535452.1"/>
    </source>
</evidence>
<keyword evidence="3" id="KW-1185">Reference proteome</keyword>
<protein>
    <submittedName>
        <fullName evidence="2">Uncharacterized protein</fullName>
    </submittedName>
</protein>
<dbReference type="RefSeq" id="WP_212189358.1">
    <property type="nucleotide sequence ID" value="NZ_JAGTAR010000009.1"/>
</dbReference>
<proteinExistence type="predicted"/>
<reference evidence="2" key="2">
    <citation type="submission" date="2021-04" db="EMBL/GenBank/DDBJ databases">
        <authorList>
            <person name="Zhang T."/>
            <person name="Zhang Y."/>
            <person name="Lu D."/>
            <person name="Zuo D."/>
            <person name="Du Z."/>
        </authorList>
    </citation>
    <scope>NUCLEOTIDE SEQUENCE</scope>
    <source>
        <strain evidence="2">JR1</strain>
    </source>
</reference>
<feature type="coiled-coil region" evidence="1">
    <location>
        <begin position="8"/>
        <end position="49"/>
    </location>
</feature>
<evidence type="ECO:0000313" key="3">
    <source>
        <dbReference type="Proteomes" id="UP000679220"/>
    </source>
</evidence>
<accession>A0A941IY53</accession>